<dbReference type="InterPro" id="IPR051794">
    <property type="entry name" value="PG_Endopeptidase_C40"/>
</dbReference>
<dbReference type="RefSeq" id="WP_344137405.1">
    <property type="nucleotide sequence ID" value="NZ_BAAARA010000024.1"/>
</dbReference>
<feature type="domain" description="NlpC/P60" evidence="7">
    <location>
        <begin position="229"/>
        <end position="346"/>
    </location>
</feature>
<dbReference type="Proteomes" id="UP001501218">
    <property type="component" value="Unassembled WGS sequence"/>
</dbReference>
<evidence type="ECO:0000256" key="6">
    <source>
        <dbReference type="SAM" id="SignalP"/>
    </source>
</evidence>
<reference evidence="8 9" key="1">
    <citation type="journal article" date="2019" name="Int. J. Syst. Evol. Microbiol.">
        <title>The Global Catalogue of Microorganisms (GCM) 10K type strain sequencing project: providing services to taxonomists for standard genome sequencing and annotation.</title>
        <authorList>
            <consortium name="The Broad Institute Genomics Platform"/>
            <consortium name="The Broad Institute Genome Sequencing Center for Infectious Disease"/>
            <person name="Wu L."/>
            <person name="Ma J."/>
        </authorList>
    </citation>
    <scope>NUCLEOTIDE SEQUENCE [LARGE SCALE GENOMIC DNA]</scope>
    <source>
        <strain evidence="8 9">JCM 16221</strain>
    </source>
</reference>
<dbReference type="EMBL" id="BAAARA010000024">
    <property type="protein sequence ID" value="GAA2362576.1"/>
    <property type="molecule type" value="Genomic_DNA"/>
</dbReference>
<keyword evidence="3" id="KW-0378">Hydrolase</keyword>
<comment type="caution">
    <text evidence="8">The sequence shown here is derived from an EMBL/GenBank/DDBJ whole genome shotgun (WGS) entry which is preliminary data.</text>
</comment>
<evidence type="ECO:0000256" key="5">
    <source>
        <dbReference type="SAM" id="Coils"/>
    </source>
</evidence>
<evidence type="ECO:0000259" key="7">
    <source>
        <dbReference type="PROSITE" id="PS51935"/>
    </source>
</evidence>
<sequence>MSLNTNRTAKRTALVAATALSTVFISGVPAVAQPEQPANASQALQKLRELSKQAEVLTEDYKKAQDDHNAKEQALQRFTESAAQADKVAAEAHAQEERLRGKVDELSKASYKGSRMNTLSALIGSERPKQFLDRAATLDLMSEHNNEAVQAMAAATKRAEQAQRQAREAEAKAAKAEQDAAKLEGDIASRKEQMDDQIAEVKEQYSNLSEDDKDVLSGVSSAVGQLAGSGTAIKAVNAALSKQGSPYVYGAKGPNQFDCSGLVQWAYQQAGVSLPGSTRSQVSVGKSVSQSNMKPGDIIFFYSSASHDGIYIGNGKMVHAPTEGQDVTVEEVKYMGDVHSVRRVAG</sequence>
<dbReference type="PROSITE" id="PS51935">
    <property type="entry name" value="NLPC_P60"/>
    <property type="match status" value="1"/>
</dbReference>
<evidence type="ECO:0000256" key="3">
    <source>
        <dbReference type="ARBA" id="ARBA00022801"/>
    </source>
</evidence>
<organism evidence="8 9">
    <name type="scientific">Saccharopolyspora halophila</name>
    <dbReference type="NCBI Taxonomy" id="405551"/>
    <lineage>
        <taxon>Bacteria</taxon>
        <taxon>Bacillati</taxon>
        <taxon>Actinomycetota</taxon>
        <taxon>Actinomycetes</taxon>
        <taxon>Pseudonocardiales</taxon>
        <taxon>Pseudonocardiaceae</taxon>
        <taxon>Saccharopolyspora</taxon>
    </lineage>
</organism>
<dbReference type="SUPFAM" id="SSF54001">
    <property type="entry name" value="Cysteine proteinases"/>
    <property type="match status" value="1"/>
</dbReference>
<proteinExistence type="inferred from homology"/>
<dbReference type="InterPro" id="IPR038765">
    <property type="entry name" value="Papain-like_cys_pep_sf"/>
</dbReference>
<dbReference type="PANTHER" id="PTHR47359:SF3">
    <property type="entry name" value="NLP_P60 DOMAIN-CONTAINING PROTEIN-RELATED"/>
    <property type="match status" value="1"/>
</dbReference>
<evidence type="ECO:0000256" key="2">
    <source>
        <dbReference type="ARBA" id="ARBA00022670"/>
    </source>
</evidence>
<protein>
    <submittedName>
        <fullName evidence="8">C40 family peptidase</fullName>
    </submittedName>
</protein>
<accession>A0ABN3GXL8</accession>
<evidence type="ECO:0000313" key="8">
    <source>
        <dbReference type="EMBL" id="GAA2362576.1"/>
    </source>
</evidence>
<dbReference type="Gene3D" id="3.90.1720.10">
    <property type="entry name" value="endopeptidase domain like (from Nostoc punctiforme)"/>
    <property type="match status" value="1"/>
</dbReference>
<keyword evidence="2" id="KW-0645">Protease</keyword>
<feature type="chain" id="PRO_5046495115" evidence="6">
    <location>
        <begin position="33"/>
        <end position="346"/>
    </location>
</feature>
<keyword evidence="9" id="KW-1185">Reference proteome</keyword>
<keyword evidence="4" id="KW-0788">Thiol protease</keyword>
<dbReference type="PANTHER" id="PTHR47359">
    <property type="entry name" value="PEPTIDOGLYCAN DL-ENDOPEPTIDASE CWLO"/>
    <property type="match status" value="1"/>
</dbReference>
<keyword evidence="5" id="KW-0175">Coiled coil</keyword>
<name>A0ABN3GXL8_9PSEU</name>
<feature type="coiled-coil region" evidence="5">
    <location>
        <begin position="145"/>
        <end position="211"/>
    </location>
</feature>
<feature type="signal peptide" evidence="6">
    <location>
        <begin position="1"/>
        <end position="32"/>
    </location>
</feature>
<dbReference type="Pfam" id="PF00877">
    <property type="entry name" value="NLPC_P60"/>
    <property type="match status" value="1"/>
</dbReference>
<feature type="coiled-coil region" evidence="5">
    <location>
        <begin position="40"/>
        <end position="109"/>
    </location>
</feature>
<dbReference type="InterPro" id="IPR000064">
    <property type="entry name" value="NLP_P60_dom"/>
</dbReference>
<keyword evidence="6" id="KW-0732">Signal</keyword>
<comment type="similarity">
    <text evidence="1">Belongs to the peptidase C40 family.</text>
</comment>
<evidence type="ECO:0000256" key="4">
    <source>
        <dbReference type="ARBA" id="ARBA00022807"/>
    </source>
</evidence>
<evidence type="ECO:0000256" key="1">
    <source>
        <dbReference type="ARBA" id="ARBA00007074"/>
    </source>
</evidence>
<evidence type="ECO:0000313" key="9">
    <source>
        <dbReference type="Proteomes" id="UP001501218"/>
    </source>
</evidence>
<gene>
    <name evidence="8" type="ORF">GCM10009854_47750</name>
</gene>